<protein>
    <submittedName>
        <fullName evidence="1">Uncharacterized protein</fullName>
    </submittedName>
</protein>
<accession>A0ABS9KUG6</accession>
<keyword evidence="2" id="KW-1185">Reference proteome</keyword>
<comment type="caution">
    <text evidence="1">The sequence shown here is derived from an EMBL/GenBank/DDBJ whole genome shotgun (WGS) entry which is preliminary data.</text>
</comment>
<name>A0ABS9KUG6_9BACT</name>
<gene>
    <name evidence="1" type="ORF">LZZ85_16945</name>
</gene>
<proteinExistence type="predicted"/>
<evidence type="ECO:0000313" key="2">
    <source>
        <dbReference type="Proteomes" id="UP001165367"/>
    </source>
</evidence>
<dbReference type="Proteomes" id="UP001165367">
    <property type="component" value="Unassembled WGS sequence"/>
</dbReference>
<dbReference type="EMBL" id="JAKLTR010000011">
    <property type="protein sequence ID" value="MCG2615987.1"/>
    <property type="molecule type" value="Genomic_DNA"/>
</dbReference>
<dbReference type="RefSeq" id="WP_237874525.1">
    <property type="nucleotide sequence ID" value="NZ_JAKLTR010000011.1"/>
</dbReference>
<reference evidence="1" key="1">
    <citation type="submission" date="2022-01" db="EMBL/GenBank/DDBJ databases">
        <authorList>
            <person name="Jo J.-H."/>
            <person name="Im W.-T."/>
        </authorList>
    </citation>
    <scope>NUCLEOTIDE SEQUENCE</scope>
    <source>
        <strain evidence="1">NA20</strain>
    </source>
</reference>
<organism evidence="1 2">
    <name type="scientific">Terrimonas ginsenosidimutans</name>
    <dbReference type="NCBI Taxonomy" id="2908004"/>
    <lineage>
        <taxon>Bacteria</taxon>
        <taxon>Pseudomonadati</taxon>
        <taxon>Bacteroidota</taxon>
        <taxon>Chitinophagia</taxon>
        <taxon>Chitinophagales</taxon>
        <taxon>Chitinophagaceae</taxon>
        <taxon>Terrimonas</taxon>
    </lineage>
</organism>
<evidence type="ECO:0000313" key="1">
    <source>
        <dbReference type="EMBL" id="MCG2615987.1"/>
    </source>
</evidence>
<sequence>MELQLDKKAVKEAPDNMSRGLWASFSWWDSAKIVTLIPFYKKGEHENHTYLWIDSTKGKVYFMEYDL</sequence>